<dbReference type="EMBL" id="CAJJDO010000009">
    <property type="protein sequence ID" value="CAD8141172.1"/>
    <property type="molecule type" value="Genomic_DNA"/>
</dbReference>
<keyword evidence="1" id="KW-0812">Transmembrane</keyword>
<name>A0A8S1SRQ5_9CILI</name>
<proteinExistence type="predicted"/>
<organism evidence="2 3">
    <name type="scientific">Paramecium pentaurelia</name>
    <dbReference type="NCBI Taxonomy" id="43138"/>
    <lineage>
        <taxon>Eukaryota</taxon>
        <taxon>Sar</taxon>
        <taxon>Alveolata</taxon>
        <taxon>Ciliophora</taxon>
        <taxon>Intramacronucleata</taxon>
        <taxon>Oligohymenophorea</taxon>
        <taxon>Peniculida</taxon>
        <taxon>Parameciidae</taxon>
        <taxon>Paramecium</taxon>
    </lineage>
</organism>
<keyword evidence="3" id="KW-1185">Reference proteome</keyword>
<accession>A0A8S1SRQ5</accession>
<evidence type="ECO:0000256" key="1">
    <source>
        <dbReference type="SAM" id="Phobius"/>
    </source>
</evidence>
<sequence length="96" mass="11514">MRKVIQYKQIILINNKTYYHLMELLNQYKFKLQTSSKNRVGQLRLIKIEVFLYHLIIQIILLFSNFENGKQDHLRTFDLLEVLYVVYSLTTTGMNG</sequence>
<keyword evidence="1" id="KW-0472">Membrane</keyword>
<protein>
    <submittedName>
        <fullName evidence="2">Uncharacterized protein</fullName>
    </submittedName>
</protein>
<keyword evidence="1" id="KW-1133">Transmembrane helix</keyword>
<gene>
    <name evidence="2" type="ORF">PPENT_87.1.T0090477</name>
</gene>
<comment type="caution">
    <text evidence="2">The sequence shown here is derived from an EMBL/GenBank/DDBJ whole genome shotgun (WGS) entry which is preliminary data.</text>
</comment>
<evidence type="ECO:0000313" key="2">
    <source>
        <dbReference type="EMBL" id="CAD8141172.1"/>
    </source>
</evidence>
<reference evidence="2" key="1">
    <citation type="submission" date="2021-01" db="EMBL/GenBank/DDBJ databases">
        <authorList>
            <consortium name="Genoscope - CEA"/>
            <person name="William W."/>
        </authorList>
    </citation>
    <scope>NUCLEOTIDE SEQUENCE</scope>
</reference>
<feature type="transmembrane region" description="Helical" evidence="1">
    <location>
        <begin position="45"/>
        <end position="66"/>
    </location>
</feature>
<evidence type="ECO:0000313" key="3">
    <source>
        <dbReference type="Proteomes" id="UP000689195"/>
    </source>
</evidence>
<dbReference type="Proteomes" id="UP000689195">
    <property type="component" value="Unassembled WGS sequence"/>
</dbReference>
<dbReference type="AlphaFoldDB" id="A0A8S1SRQ5"/>